<dbReference type="EMBL" id="LLXH01000400">
    <property type="protein sequence ID" value="PKC67303.1"/>
    <property type="molecule type" value="Genomic_DNA"/>
</dbReference>
<proteinExistence type="predicted"/>
<comment type="caution">
    <text evidence="1">The sequence shown here is derived from an EMBL/GenBank/DDBJ whole genome shotgun (WGS) entry which is preliminary data.</text>
</comment>
<dbReference type="VEuPathDB" id="FungiDB:RhiirA1_458595"/>
<gene>
    <name evidence="1" type="ORF">RhiirA1_458595</name>
</gene>
<protein>
    <submittedName>
        <fullName evidence="1">Uncharacterized protein</fullName>
    </submittedName>
</protein>
<evidence type="ECO:0000313" key="2">
    <source>
        <dbReference type="Proteomes" id="UP000232688"/>
    </source>
</evidence>
<sequence length="191" mass="22560">MLTIITNNRQIVKKYDKFFKVNSDRAIMNTKYKISKYLTSVFCGLPIKLETRNMYYSRIHLIVMSEYGIWDFISHALIVVMSVLILCQEIEKYAKLVVQSLKNNKNKWQDTSNGFDSKIYISKHRLKQIFVKHSFNKEYFFELRRKKEALFDLEDNIVTEQSISSSEGVTIDKVTEDLKVLEIREQINLAP</sequence>
<accession>A0A2N0RVF9</accession>
<organism evidence="1 2">
    <name type="scientific">Rhizophagus irregularis</name>
    <dbReference type="NCBI Taxonomy" id="588596"/>
    <lineage>
        <taxon>Eukaryota</taxon>
        <taxon>Fungi</taxon>
        <taxon>Fungi incertae sedis</taxon>
        <taxon>Mucoromycota</taxon>
        <taxon>Glomeromycotina</taxon>
        <taxon>Glomeromycetes</taxon>
        <taxon>Glomerales</taxon>
        <taxon>Glomeraceae</taxon>
        <taxon>Rhizophagus</taxon>
    </lineage>
</organism>
<dbReference type="AlphaFoldDB" id="A0A2N0RVF9"/>
<reference evidence="1 2" key="1">
    <citation type="submission" date="2017-10" db="EMBL/GenBank/DDBJ databases">
        <title>Extensive intraspecific genome diversity in a model arbuscular mycorrhizal fungus.</title>
        <authorList>
            <person name="Chen E.C.H."/>
            <person name="Morin E."/>
            <person name="Baudet D."/>
            <person name="Noel J."/>
            <person name="Ndikumana S."/>
            <person name="Charron P."/>
            <person name="St-Onge C."/>
            <person name="Giorgi J."/>
            <person name="Grigoriev I.V."/>
            <person name="Roux C."/>
            <person name="Martin F.M."/>
            <person name="Corradi N."/>
        </authorList>
    </citation>
    <scope>NUCLEOTIDE SEQUENCE [LARGE SCALE GENOMIC DNA]</scope>
    <source>
        <strain evidence="1 2">A1</strain>
    </source>
</reference>
<reference evidence="1 2" key="2">
    <citation type="submission" date="2017-10" db="EMBL/GenBank/DDBJ databases">
        <title>Genome analyses suggest a sexual origin of heterokaryosis in a supposedly ancient asexual fungus.</title>
        <authorList>
            <person name="Corradi N."/>
            <person name="Sedzielewska K."/>
            <person name="Noel J."/>
            <person name="Charron P."/>
            <person name="Farinelli L."/>
            <person name="Marton T."/>
            <person name="Kruger M."/>
            <person name="Pelin A."/>
            <person name="Brachmann A."/>
            <person name="Corradi N."/>
        </authorList>
    </citation>
    <scope>NUCLEOTIDE SEQUENCE [LARGE SCALE GENOMIC DNA]</scope>
    <source>
        <strain evidence="1 2">A1</strain>
    </source>
</reference>
<evidence type="ECO:0000313" key="1">
    <source>
        <dbReference type="EMBL" id="PKC67303.1"/>
    </source>
</evidence>
<dbReference type="VEuPathDB" id="FungiDB:FUN_023287"/>
<dbReference type="Proteomes" id="UP000232688">
    <property type="component" value="Unassembled WGS sequence"/>
</dbReference>
<name>A0A2N0RVF9_9GLOM</name>